<dbReference type="PANTHER" id="PTHR11101:SF80">
    <property type="entry name" value="PHOSPHATE TRANSPORTER"/>
    <property type="match status" value="1"/>
</dbReference>
<evidence type="ECO:0000256" key="2">
    <source>
        <dbReference type="ARBA" id="ARBA00009916"/>
    </source>
</evidence>
<dbReference type="OrthoDB" id="260807at2759"/>
<accession>A0A9D4BX00</accession>
<evidence type="ECO:0000256" key="3">
    <source>
        <dbReference type="ARBA" id="ARBA00022448"/>
    </source>
</evidence>
<protein>
    <recommendedName>
        <fullName evidence="8">Phosphate transporter</fullName>
    </recommendedName>
</protein>
<dbReference type="GO" id="GO:0005315">
    <property type="term" value="F:phosphate transmembrane transporter activity"/>
    <property type="evidence" value="ECO:0007669"/>
    <property type="project" value="InterPro"/>
</dbReference>
<keyword evidence="5 8" id="KW-0812">Transmembrane</keyword>
<reference evidence="10" key="2">
    <citation type="submission" date="2020-11" db="EMBL/GenBank/DDBJ databases">
        <authorList>
            <person name="McCartney M.A."/>
            <person name="Auch B."/>
            <person name="Kono T."/>
            <person name="Mallez S."/>
            <person name="Becker A."/>
            <person name="Gohl D.M."/>
            <person name="Silverstein K.A.T."/>
            <person name="Koren S."/>
            <person name="Bechman K.B."/>
            <person name="Herman A."/>
            <person name="Abrahante J.E."/>
            <person name="Garbe J."/>
        </authorList>
    </citation>
    <scope>NUCLEOTIDE SEQUENCE</scope>
    <source>
        <strain evidence="10">Duluth1</strain>
        <tissue evidence="10">Whole animal</tissue>
    </source>
</reference>
<evidence type="ECO:0000256" key="4">
    <source>
        <dbReference type="ARBA" id="ARBA00022592"/>
    </source>
</evidence>
<comment type="caution">
    <text evidence="10">The sequence shown here is derived from an EMBL/GenBank/DDBJ whole genome shotgun (WGS) entry which is preliminary data.</text>
</comment>
<evidence type="ECO:0000256" key="7">
    <source>
        <dbReference type="ARBA" id="ARBA00023136"/>
    </source>
</evidence>
<dbReference type="PANTHER" id="PTHR11101">
    <property type="entry name" value="PHOSPHATE TRANSPORTER"/>
    <property type="match status" value="1"/>
</dbReference>
<gene>
    <name evidence="10" type="ORF">DPMN_069328</name>
</gene>
<feature type="transmembrane region" description="Helical" evidence="8">
    <location>
        <begin position="558"/>
        <end position="584"/>
    </location>
</feature>
<evidence type="ECO:0000256" key="9">
    <source>
        <dbReference type="SAM" id="MobiDB-lite"/>
    </source>
</evidence>
<reference evidence="10" key="1">
    <citation type="journal article" date="2019" name="bioRxiv">
        <title>The Genome of the Zebra Mussel, Dreissena polymorpha: A Resource for Invasive Species Research.</title>
        <authorList>
            <person name="McCartney M.A."/>
            <person name="Auch B."/>
            <person name="Kono T."/>
            <person name="Mallez S."/>
            <person name="Zhang Y."/>
            <person name="Obille A."/>
            <person name="Becker A."/>
            <person name="Abrahante J.E."/>
            <person name="Garbe J."/>
            <person name="Badalamenti J.P."/>
            <person name="Herman A."/>
            <person name="Mangelson H."/>
            <person name="Liachko I."/>
            <person name="Sullivan S."/>
            <person name="Sone E.D."/>
            <person name="Koren S."/>
            <person name="Silverstein K.A.T."/>
            <person name="Beckman K.B."/>
            <person name="Gohl D.M."/>
        </authorList>
    </citation>
    <scope>NUCLEOTIDE SEQUENCE</scope>
    <source>
        <strain evidence="10">Duluth1</strain>
        <tissue evidence="10">Whole animal</tissue>
    </source>
</reference>
<evidence type="ECO:0000256" key="6">
    <source>
        <dbReference type="ARBA" id="ARBA00022989"/>
    </source>
</evidence>
<keyword evidence="3 8" id="KW-0813">Transport</keyword>
<comment type="subcellular location">
    <subcellularLocation>
        <location evidence="1 8">Membrane</location>
        <topology evidence="1 8">Multi-pass membrane protein</topology>
    </subcellularLocation>
</comment>
<feature type="transmembrane region" description="Helical" evidence="8">
    <location>
        <begin position="14"/>
        <end position="34"/>
    </location>
</feature>
<evidence type="ECO:0000256" key="5">
    <source>
        <dbReference type="ARBA" id="ARBA00022692"/>
    </source>
</evidence>
<feature type="transmembrane region" description="Helical" evidence="8">
    <location>
        <begin position="124"/>
        <end position="144"/>
    </location>
</feature>
<keyword evidence="4 8" id="KW-0592">Phosphate transport</keyword>
<dbReference type="GO" id="GO:0035435">
    <property type="term" value="P:phosphate ion transmembrane transport"/>
    <property type="evidence" value="ECO:0007669"/>
    <property type="project" value="TreeGrafter"/>
</dbReference>
<evidence type="ECO:0000256" key="8">
    <source>
        <dbReference type="RuleBase" id="RU363058"/>
    </source>
</evidence>
<proteinExistence type="inferred from homology"/>
<comment type="function">
    <text evidence="8">Sodium-phosphate symporter.</text>
</comment>
<feature type="transmembrane region" description="Helical" evidence="8">
    <location>
        <begin position="220"/>
        <end position="244"/>
    </location>
</feature>
<dbReference type="InterPro" id="IPR001204">
    <property type="entry name" value="Phos_transporter"/>
</dbReference>
<keyword evidence="6 8" id="KW-1133">Transmembrane helix</keyword>
<evidence type="ECO:0000313" key="10">
    <source>
        <dbReference type="EMBL" id="KAH3709863.1"/>
    </source>
</evidence>
<evidence type="ECO:0000256" key="1">
    <source>
        <dbReference type="ARBA" id="ARBA00004141"/>
    </source>
</evidence>
<comment type="similarity">
    <text evidence="2 8">Belongs to the inorganic phosphate transporter (PiT) (TC 2.A.20) family.</text>
</comment>
<dbReference type="AlphaFoldDB" id="A0A9D4BX00"/>
<name>A0A9D4BX00_DREPO</name>
<keyword evidence="7 8" id="KW-0472">Membrane</keyword>
<dbReference type="EMBL" id="JAIWYP010000014">
    <property type="protein sequence ID" value="KAH3709863.1"/>
    <property type="molecule type" value="Genomic_DNA"/>
</dbReference>
<feature type="transmembrane region" description="Helical" evidence="8">
    <location>
        <begin position="55"/>
        <end position="72"/>
    </location>
</feature>
<feature type="region of interest" description="Disordered" evidence="9">
    <location>
        <begin position="384"/>
        <end position="405"/>
    </location>
</feature>
<feature type="transmembrane region" description="Helical" evidence="8">
    <location>
        <begin position="96"/>
        <end position="117"/>
    </location>
</feature>
<dbReference type="GO" id="GO:0016020">
    <property type="term" value="C:membrane"/>
    <property type="evidence" value="ECO:0007669"/>
    <property type="project" value="UniProtKB-SubCell"/>
</dbReference>
<keyword evidence="11" id="KW-1185">Reference proteome</keyword>
<dbReference type="Pfam" id="PF01384">
    <property type="entry name" value="PHO4"/>
    <property type="match status" value="1"/>
</dbReference>
<feature type="transmembrane region" description="Helical" evidence="8">
    <location>
        <begin position="187"/>
        <end position="208"/>
    </location>
</feature>
<organism evidence="10 11">
    <name type="scientific">Dreissena polymorpha</name>
    <name type="common">Zebra mussel</name>
    <name type="synonym">Mytilus polymorpha</name>
    <dbReference type="NCBI Taxonomy" id="45954"/>
    <lineage>
        <taxon>Eukaryota</taxon>
        <taxon>Metazoa</taxon>
        <taxon>Spiralia</taxon>
        <taxon>Lophotrochozoa</taxon>
        <taxon>Mollusca</taxon>
        <taxon>Bivalvia</taxon>
        <taxon>Autobranchia</taxon>
        <taxon>Heteroconchia</taxon>
        <taxon>Euheterodonta</taxon>
        <taxon>Imparidentia</taxon>
        <taxon>Neoheterodontei</taxon>
        <taxon>Myida</taxon>
        <taxon>Dreissenoidea</taxon>
        <taxon>Dreissenidae</taxon>
        <taxon>Dreissena</taxon>
    </lineage>
</organism>
<feature type="transmembrane region" description="Helical" evidence="8">
    <location>
        <begin position="156"/>
        <end position="175"/>
    </location>
</feature>
<feature type="compositionally biased region" description="Low complexity" evidence="9">
    <location>
        <begin position="385"/>
        <end position="398"/>
    </location>
</feature>
<evidence type="ECO:0000313" key="11">
    <source>
        <dbReference type="Proteomes" id="UP000828390"/>
    </source>
</evidence>
<sequence length="588" mass="63017">MLGTDSWTVVNPEWMWIVVVGFIVAFALAFGIGANDVANSFGSSVGAKVLTLKQACILATIFEILGSVLIGAKVSDTIRKGIISVELFPNGTEPEFMVGNLAALSGSCIWMLVASLLKLPVSATHSIVGATLGFSLVIHGVAGVNWKQLGFIVGSWFASPVLSGAISTAIFFFLIKTVLSKAHPLEPGLMLLPLFYGITIAINFFSIFYNGSQLLHFDKIPLYGTFILTFGSAIIVAIVVRFLVVPWQRKKINNHVQFLLKQKEEEGLLESDKNYQESIQAHSKESQAYKAQLAGLHKGANLVPDFTSTPAKQRLPDGVDDTNVDEQILAASVVSLSSKTYSLASKAPLIMPEKKKHKKEKLGAIKDEVKDVIVANGEIVTKETNGNANVSGSSGSLSDEISVNSEDERRERARAEIHDTPECQSLFSFLQVLTAVFGSFAHGGNDVSNAIGPLVALWITATTGSAAQKAPVPIWILLLGGLGISVGLWVLGRRVMKTLGEDLTKITPSSGFCIEVGSALTVLIASNIGIPISTTHCKVGSIVFVGWFRSRAGVDWKLFRNIIIAWFVTLPIAGGLSAGFMAALRYAV</sequence>
<feature type="transmembrane region" description="Helical" evidence="8">
    <location>
        <begin position="472"/>
        <end position="491"/>
    </location>
</feature>
<dbReference type="Proteomes" id="UP000828390">
    <property type="component" value="Unassembled WGS sequence"/>
</dbReference>